<evidence type="ECO:0000256" key="3">
    <source>
        <dbReference type="ARBA" id="ARBA00022448"/>
    </source>
</evidence>
<dbReference type="GO" id="GO:0010008">
    <property type="term" value="C:endosome membrane"/>
    <property type="evidence" value="ECO:0007669"/>
    <property type="project" value="TreeGrafter"/>
</dbReference>
<gene>
    <name evidence="7" type="primary">jg23514</name>
    <name evidence="7" type="ORF">PAEG_LOCUS2149</name>
</gene>
<dbReference type="Proteomes" id="UP000838756">
    <property type="component" value="Unassembled WGS sequence"/>
</dbReference>
<keyword evidence="4" id="KW-0677">Repeat</keyword>
<keyword evidence="3" id="KW-0813">Transport</keyword>
<feature type="non-terminal residue" evidence="7">
    <location>
        <position position="1"/>
    </location>
</feature>
<comment type="similarity">
    <text evidence="2">Belongs to the adaptor complexes large subunit family.</text>
</comment>
<protein>
    <submittedName>
        <fullName evidence="7">Jg23514 protein</fullName>
    </submittedName>
</protein>
<accession>A0A8S4QHQ6</accession>
<name>A0A8S4QHQ6_9NEOP</name>
<evidence type="ECO:0000256" key="2">
    <source>
        <dbReference type="ARBA" id="ARBA00006613"/>
    </source>
</evidence>
<evidence type="ECO:0000256" key="5">
    <source>
        <dbReference type="ARBA" id="ARBA00022927"/>
    </source>
</evidence>
<sequence>VLRETLAGMQPLLCSEDMEVQERAHNATALLSLILRKLNPTDPALIDSEPVQNDVTDILVQHEQSNGFDKDIADEINGEEVSPSFSGGLIEEFASLFEGELKPVAPKAQKKVPMPPE</sequence>
<proteinExistence type="inferred from homology"/>
<dbReference type="OrthoDB" id="10264595at2759"/>
<dbReference type="GO" id="GO:0006623">
    <property type="term" value="P:protein targeting to vacuole"/>
    <property type="evidence" value="ECO:0007669"/>
    <property type="project" value="TreeGrafter"/>
</dbReference>
<keyword evidence="5" id="KW-0653">Protein transport</keyword>
<keyword evidence="6" id="KW-0472">Membrane</keyword>
<evidence type="ECO:0000256" key="4">
    <source>
        <dbReference type="ARBA" id="ARBA00022737"/>
    </source>
</evidence>
<comment type="subcellular location">
    <subcellularLocation>
        <location evidence="1">Endomembrane system</location>
    </subcellularLocation>
</comment>
<evidence type="ECO:0000313" key="8">
    <source>
        <dbReference type="Proteomes" id="UP000838756"/>
    </source>
</evidence>
<keyword evidence="8" id="KW-1185">Reference proteome</keyword>
<organism evidence="7 8">
    <name type="scientific">Pararge aegeria aegeria</name>
    <dbReference type="NCBI Taxonomy" id="348720"/>
    <lineage>
        <taxon>Eukaryota</taxon>
        <taxon>Metazoa</taxon>
        <taxon>Ecdysozoa</taxon>
        <taxon>Arthropoda</taxon>
        <taxon>Hexapoda</taxon>
        <taxon>Insecta</taxon>
        <taxon>Pterygota</taxon>
        <taxon>Neoptera</taxon>
        <taxon>Endopterygota</taxon>
        <taxon>Lepidoptera</taxon>
        <taxon>Glossata</taxon>
        <taxon>Ditrysia</taxon>
        <taxon>Papilionoidea</taxon>
        <taxon>Nymphalidae</taxon>
        <taxon>Satyrinae</taxon>
        <taxon>Satyrini</taxon>
        <taxon>Parargina</taxon>
        <taxon>Pararge</taxon>
    </lineage>
</organism>
<evidence type="ECO:0000256" key="6">
    <source>
        <dbReference type="ARBA" id="ARBA00023136"/>
    </source>
</evidence>
<evidence type="ECO:0000256" key="1">
    <source>
        <dbReference type="ARBA" id="ARBA00004308"/>
    </source>
</evidence>
<dbReference type="GO" id="GO:0030123">
    <property type="term" value="C:AP-3 adaptor complex"/>
    <property type="evidence" value="ECO:0007669"/>
    <property type="project" value="InterPro"/>
</dbReference>
<dbReference type="EMBL" id="CAKXAJ010006970">
    <property type="protein sequence ID" value="CAH2210238.1"/>
    <property type="molecule type" value="Genomic_DNA"/>
</dbReference>
<dbReference type="PANTHER" id="PTHR22781">
    <property type="entry name" value="DELTA ADAPTIN-RELATED"/>
    <property type="match status" value="1"/>
</dbReference>
<dbReference type="GO" id="GO:0006896">
    <property type="term" value="P:Golgi to vacuole transport"/>
    <property type="evidence" value="ECO:0007669"/>
    <property type="project" value="TreeGrafter"/>
</dbReference>
<comment type="caution">
    <text evidence="7">The sequence shown here is derived from an EMBL/GenBank/DDBJ whole genome shotgun (WGS) entry which is preliminary data.</text>
</comment>
<reference evidence="7" key="1">
    <citation type="submission" date="2022-03" db="EMBL/GenBank/DDBJ databases">
        <authorList>
            <person name="Lindestad O."/>
        </authorList>
    </citation>
    <scope>NUCLEOTIDE SEQUENCE</scope>
</reference>
<dbReference type="PANTHER" id="PTHR22781:SF12">
    <property type="entry name" value="AP-3 COMPLEX SUBUNIT DELTA-1"/>
    <property type="match status" value="1"/>
</dbReference>
<evidence type="ECO:0000313" key="7">
    <source>
        <dbReference type="EMBL" id="CAH2210238.1"/>
    </source>
</evidence>
<dbReference type="InterPro" id="IPR017105">
    <property type="entry name" value="AP3_complex_dsu"/>
</dbReference>
<dbReference type="AlphaFoldDB" id="A0A8S4QHQ6"/>